<evidence type="ECO:0000256" key="4">
    <source>
        <dbReference type="ARBA" id="ARBA00038222"/>
    </source>
</evidence>
<sequence length="143" mass="16226">MESPSAPPHRWCIPWQRLLLTASLLTFWNPPTTAKLTIESTPFNVAEGKEVLLLVHNLPQHLFGYSWYKGERVDGNRQIIGYVIGTQQATPGPAYSGREIIYPNASLLIQNIIQNDTGFYTLHVIKSDLVNEEATGQFRVYRE</sequence>
<dbReference type="InterPro" id="IPR050831">
    <property type="entry name" value="CEA_cell_adhesion"/>
</dbReference>
<keyword evidence="2" id="KW-0325">Glycoprotein</keyword>
<dbReference type="SUPFAM" id="SSF48726">
    <property type="entry name" value="Immunoglobulin"/>
    <property type="match status" value="1"/>
</dbReference>
<dbReference type="PANTHER" id="PTHR44427">
    <property type="entry name" value="CARCINOEMBRYONIC ANTIGEN-RELATED CELL ADHESION MOLECULE 19"/>
    <property type="match status" value="1"/>
</dbReference>
<organism evidence="7">
    <name type="scientific">Homo sapiens</name>
    <name type="common">Human</name>
    <dbReference type="NCBI Taxonomy" id="9606"/>
    <lineage>
        <taxon>Eukaryota</taxon>
        <taxon>Metazoa</taxon>
        <taxon>Chordata</taxon>
        <taxon>Craniata</taxon>
        <taxon>Vertebrata</taxon>
        <taxon>Euteleostomi</taxon>
        <taxon>Mammalia</taxon>
        <taxon>Eutheria</taxon>
        <taxon>Euarchontoglires</taxon>
        <taxon>Primates</taxon>
        <taxon>Haplorrhini</taxon>
        <taxon>Catarrhini</taxon>
        <taxon>Hominidae</taxon>
        <taxon>Homo</taxon>
    </lineage>
</organism>
<dbReference type="AlphaFoldDB" id="P78448"/>
<evidence type="ECO:0000256" key="2">
    <source>
        <dbReference type="ARBA" id="ARBA00023180"/>
    </source>
</evidence>
<dbReference type="InterPro" id="IPR013106">
    <property type="entry name" value="Ig_V-set"/>
</dbReference>
<dbReference type="InterPro" id="IPR013783">
    <property type="entry name" value="Ig-like_fold"/>
</dbReference>
<accession>P78448</accession>
<comment type="similarity">
    <text evidence="4">Belongs to the immunoglobulin superfamily. CEA family.</text>
</comment>
<dbReference type="PANTHER" id="PTHR44427:SF1">
    <property type="entry name" value="CARCINOEMBRYONIC ANTIGEN-RELATED CELL ADHESION MOLECULE 1"/>
    <property type="match status" value="1"/>
</dbReference>
<keyword evidence="3" id="KW-0393">Immunoglobulin domain</keyword>
<feature type="signal peptide" evidence="5">
    <location>
        <begin position="1"/>
        <end position="34"/>
    </location>
</feature>
<name>P78448_HUMAN</name>
<keyword evidence="1 5" id="KW-0732">Signal</keyword>
<dbReference type="EMBL" id="X62151">
    <property type="protein sequence ID" value="CAA44076.1"/>
    <property type="molecule type" value="Genomic_DNA"/>
</dbReference>
<evidence type="ECO:0000256" key="5">
    <source>
        <dbReference type="SAM" id="SignalP"/>
    </source>
</evidence>
<evidence type="ECO:0000256" key="1">
    <source>
        <dbReference type="ARBA" id="ARBA00022729"/>
    </source>
</evidence>
<evidence type="ECO:0000256" key="3">
    <source>
        <dbReference type="ARBA" id="ARBA00023319"/>
    </source>
</evidence>
<reference evidence="7" key="1">
    <citation type="submission" date="1991-09" db="EMBL/GenBank/DDBJ databases">
        <title>Genomic DNA sequence upstream of the translational start of the carcinoembryonic antigen gene.</title>
        <authorList>
            <person name="Barnett T."/>
        </authorList>
    </citation>
    <scope>NUCLEOTIDE SEQUENCE</scope>
</reference>
<dbReference type="PeptideAtlas" id="P78448"/>
<dbReference type="FunFam" id="2.60.40.10:FF:000340">
    <property type="entry name" value="Carcinoembryonic antigen-related cell adhesion molecule 1"/>
    <property type="match status" value="1"/>
</dbReference>
<dbReference type="InterPro" id="IPR036179">
    <property type="entry name" value="Ig-like_dom_sf"/>
</dbReference>
<feature type="domain" description="Immunoglobulin V-set" evidence="6">
    <location>
        <begin position="39"/>
        <end position="140"/>
    </location>
</feature>
<dbReference type="CDD" id="cd05774">
    <property type="entry name" value="IgV_CEACAM_D1"/>
    <property type="match status" value="1"/>
</dbReference>
<protein>
    <submittedName>
        <fullName evidence="7">Carinoembryonic antigen</fullName>
    </submittedName>
</protein>
<proteinExistence type="inferred from homology"/>
<dbReference type="Gene3D" id="2.60.40.10">
    <property type="entry name" value="Immunoglobulins"/>
    <property type="match status" value="1"/>
</dbReference>
<dbReference type="Pfam" id="PF07686">
    <property type="entry name" value="V-set"/>
    <property type="match status" value="1"/>
</dbReference>
<evidence type="ECO:0000313" key="7">
    <source>
        <dbReference type="EMBL" id="CAA44076.1"/>
    </source>
</evidence>
<evidence type="ECO:0000259" key="6">
    <source>
        <dbReference type="Pfam" id="PF07686"/>
    </source>
</evidence>
<feature type="chain" id="PRO_5004161683" evidence="5">
    <location>
        <begin position="35"/>
        <end position="143"/>
    </location>
</feature>